<reference evidence="2" key="2">
    <citation type="journal article" date="2022" name="Elife">
        <title>Obligate sexual reproduction of a homothallic fungus closely related to the Cryptococcus pathogenic species complex.</title>
        <authorList>
            <person name="Passer A.R."/>
            <person name="Clancey S.A."/>
            <person name="Shea T."/>
            <person name="David-Palma M."/>
            <person name="Averette A.F."/>
            <person name="Boekhout T."/>
            <person name="Porcel B.M."/>
            <person name="Nowrousian M."/>
            <person name="Cuomo C.A."/>
            <person name="Sun S."/>
            <person name="Heitman J."/>
            <person name="Coelho M.A."/>
        </authorList>
    </citation>
    <scope>NUCLEOTIDE SEQUENCE</scope>
    <source>
        <strain evidence="2">CBS 7841</strain>
    </source>
</reference>
<dbReference type="PANTHER" id="PTHR15141:SF76">
    <property type="entry name" value="TRANSCRIPTION ELONGATION FACTOR B POLYPEPTIDE 3"/>
    <property type="match status" value="1"/>
</dbReference>
<evidence type="ECO:0000313" key="3">
    <source>
        <dbReference type="Proteomes" id="UP000094043"/>
    </source>
</evidence>
<dbReference type="Pfam" id="PF06881">
    <property type="entry name" value="Elongin_A"/>
    <property type="match status" value="1"/>
</dbReference>
<dbReference type="RefSeq" id="XP_066067908.1">
    <property type="nucleotide sequence ID" value="XM_066211811.1"/>
</dbReference>
<feature type="region of interest" description="Disordered" evidence="1">
    <location>
        <begin position="438"/>
        <end position="459"/>
    </location>
</feature>
<reference evidence="2" key="3">
    <citation type="submission" date="2024-01" db="EMBL/GenBank/DDBJ databases">
        <authorList>
            <person name="Coelho M.A."/>
            <person name="David-Palma M."/>
            <person name="Shea T."/>
            <person name="Sun S."/>
            <person name="Cuomo C.A."/>
            <person name="Heitman J."/>
        </authorList>
    </citation>
    <scope>NUCLEOTIDE SEQUENCE</scope>
    <source>
        <strain evidence="2">CBS 7841</strain>
    </source>
</reference>
<dbReference type="Gene3D" id="6.10.250.3180">
    <property type="match status" value="1"/>
</dbReference>
<gene>
    <name evidence="2" type="ORF">L203_102385</name>
</gene>
<dbReference type="InterPro" id="IPR051870">
    <property type="entry name" value="Elongin-A_domain"/>
</dbReference>
<dbReference type="GO" id="GO:0070449">
    <property type="term" value="C:elongin complex"/>
    <property type="evidence" value="ECO:0007669"/>
    <property type="project" value="InterPro"/>
</dbReference>
<dbReference type="GeneID" id="91086597"/>
<feature type="region of interest" description="Disordered" evidence="1">
    <location>
        <begin position="228"/>
        <end position="260"/>
    </location>
</feature>
<evidence type="ECO:0000313" key="2">
    <source>
        <dbReference type="EMBL" id="WVN87208.1"/>
    </source>
</evidence>
<feature type="compositionally biased region" description="Low complexity" evidence="1">
    <location>
        <begin position="250"/>
        <end position="260"/>
    </location>
</feature>
<reference evidence="2" key="1">
    <citation type="submission" date="2016-06" db="EMBL/GenBank/DDBJ databases">
        <authorList>
            <person name="Cuomo C."/>
            <person name="Litvintseva A."/>
            <person name="Heitman J."/>
            <person name="Chen Y."/>
            <person name="Sun S."/>
            <person name="Springer D."/>
            <person name="Dromer F."/>
            <person name="Young S."/>
            <person name="Zeng Q."/>
            <person name="Chapman S."/>
            <person name="Gujja S."/>
            <person name="Saif S."/>
            <person name="Birren B."/>
        </authorList>
    </citation>
    <scope>NUCLEOTIDE SEQUENCE</scope>
    <source>
        <strain evidence="2">CBS 7841</strain>
    </source>
</reference>
<proteinExistence type="predicted"/>
<dbReference type="GO" id="GO:0006368">
    <property type="term" value="P:transcription elongation by RNA polymerase II"/>
    <property type="evidence" value="ECO:0007669"/>
    <property type="project" value="InterPro"/>
</dbReference>
<protein>
    <recommendedName>
        <fullName evidence="4">Elongin-A</fullName>
    </recommendedName>
</protein>
<keyword evidence="3" id="KW-1185">Reference proteome</keyword>
<dbReference type="AlphaFoldDB" id="A0AAJ8M0M3"/>
<accession>A0AAJ8M0M3</accession>
<dbReference type="InterPro" id="IPR010684">
    <property type="entry name" value="RNA_pol_II_trans_fac_SIII_A"/>
</dbReference>
<organism evidence="2 3">
    <name type="scientific">Cryptococcus depauperatus CBS 7841</name>
    <dbReference type="NCBI Taxonomy" id="1295531"/>
    <lineage>
        <taxon>Eukaryota</taxon>
        <taxon>Fungi</taxon>
        <taxon>Dikarya</taxon>
        <taxon>Basidiomycota</taxon>
        <taxon>Agaricomycotina</taxon>
        <taxon>Tremellomycetes</taxon>
        <taxon>Tremellales</taxon>
        <taxon>Cryptococcaceae</taxon>
        <taxon>Cryptococcus</taxon>
    </lineage>
</organism>
<evidence type="ECO:0008006" key="4">
    <source>
        <dbReference type="Google" id="ProtNLM"/>
    </source>
</evidence>
<evidence type="ECO:0000256" key="1">
    <source>
        <dbReference type="SAM" id="MobiDB-lite"/>
    </source>
</evidence>
<sequence>MPEHLEYAEEELEDLIGSDGDQDISNPTALANINPSIPIAATFAQLSPSKATLKSTPSTKYPHISSSSSVSKNDIEARLSELRNKKKRKEVAAKVGTRTLKNLCMEVIQANSSRIWNIGDLEYSLVKPFIDELPFDQLVEIESNSPHIQKDTDWLWEIFVLQDFRLFYVGCRENHGEPRTSGWRKMYKRAREDAAERQLQAADRVAARYKQLEDEKKSKSIVFLDKAIPDKRPRGTRGKSRTGVANSRPASKQSAGAASAIAKARAEAQRARISLTHASGRYIPPTKTQTQAQRLAQNQLFKNPFLLSSSVPQTRPVSSTISRIPPPRSVRISKANSMLHESQYFASSPIPGSFPTSQSSQFRASLPSHLINHQSSSSSASKERFIIDGVAKKELKEIRKPQVENFEAPKLKKEKGKEKVDFFGNNNKADGGGIFRVKKRKAGQQGAEASPVKRPALGH</sequence>
<dbReference type="EMBL" id="CP143786">
    <property type="protein sequence ID" value="WVN87208.1"/>
    <property type="molecule type" value="Genomic_DNA"/>
</dbReference>
<dbReference type="Proteomes" id="UP000094043">
    <property type="component" value="Chromosome 3"/>
</dbReference>
<dbReference type="PANTHER" id="PTHR15141">
    <property type="entry name" value="TRANSCRIPTION ELONGATION FACTOR B POLYPEPTIDE 3"/>
    <property type="match status" value="1"/>
</dbReference>
<dbReference type="KEGG" id="cdep:91086597"/>
<name>A0AAJ8M0M3_9TREE</name>